<dbReference type="InterPro" id="IPR007138">
    <property type="entry name" value="ABM_dom"/>
</dbReference>
<reference evidence="3" key="1">
    <citation type="journal article" date="2019" name="Int. J. Syst. Evol. Microbiol.">
        <title>The Global Catalogue of Microorganisms (GCM) 10K type strain sequencing project: providing services to taxonomists for standard genome sequencing and annotation.</title>
        <authorList>
            <consortium name="The Broad Institute Genomics Platform"/>
            <consortium name="The Broad Institute Genome Sequencing Center for Infectious Disease"/>
            <person name="Wu L."/>
            <person name="Ma J."/>
        </authorList>
    </citation>
    <scope>NUCLEOTIDE SEQUENCE [LARGE SCALE GENOMIC DNA]</scope>
    <source>
        <strain evidence="3">JCM 14283</strain>
    </source>
</reference>
<dbReference type="EMBL" id="BAAANB010000002">
    <property type="protein sequence ID" value="GAA2023398.1"/>
    <property type="molecule type" value="Genomic_DNA"/>
</dbReference>
<evidence type="ECO:0000313" key="3">
    <source>
        <dbReference type="Proteomes" id="UP001501285"/>
    </source>
</evidence>
<dbReference type="Pfam" id="PF03992">
    <property type="entry name" value="ABM"/>
    <property type="match status" value="1"/>
</dbReference>
<name>A0ABN2TY83_9MICO</name>
<dbReference type="InterPro" id="IPR011008">
    <property type="entry name" value="Dimeric_a/b-barrel"/>
</dbReference>
<dbReference type="SUPFAM" id="SSF54909">
    <property type="entry name" value="Dimeric alpha+beta barrel"/>
    <property type="match status" value="1"/>
</dbReference>
<feature type="domain" description="ABM" evidence="1">
    <location>
        <begin position="47"/>
        <end position="99"/>
    </location>
</feature>
<sequence>MGRVPEFVHEARCGRATFESIGTEGPPSDVPADRTKEAGMYERVVVYTYSEDKDELEAKAREGALPIVTGTPGYISYAVMFNDDKVVSVSQWASEAHAKEADSALIDWVKANTTMEVEQRFMGDLAWLERASR</sequence>
<comment type="caution">
    <text evidence="2">The sequence shown here is derived from an EMBL/GenBank/DDBJ whole genome shotgun (WGS) entry which is preliminary data.</text>
</comment>
<protein>
    <recommendedName>
        <fullName evidence="1">ABM domain-containing protein</fullName>
    </recommendedName>
</protein>
<organism evidence="2 3">
    <name type="scientific">Terrabacter terrae</name>
    <dbReference type="NCBI Taxonomy" id="318434"/>
    <lineage>
        <taxon>Bacteria</taxon>
        <taxon>Bacillati</taxon>
        <taxon>Actinomycetota</taxon>
        <taxon>Actinomycetes</taxon>
        <taxon>Micrococcales</taxon>
        <taxon>Intrasporangiaceae</taxon>
        <taxon>Terrabacter</taxon>
    </lineage>
</organism>
<gene>
    <name evidence="2" type="ORF">GCM10009740_10850</name>
</gene>
<evidence type="ECO:0000259" key="1">
    <source>
        <dbReference type="Pfam" id="PF03992"/>
    </source>
</evidence>
<accession>A0ABN2TY83</accession>
<evidence type="ECO:0000313" key="2">
    <source>
        <dbReference type="EMBL" id="GAA2023398.1"/>
    </source>
</evidence>
<keyword evidence="3" id="KW-1185">Reference proteome</keyword>
<proteinExistence type="predicted"/>
<dbReference type="Proteomes" id="UP001501285">
    <property type="component" value="Unassembled WGS sequence"/>
</dbReference>